<evidence type="ECO:0000256" key="1">
    <source>
        <dbReference type="SAM" id="SignalP"/>
    </source>
</evidence>
<dbReference type="AlphaFoldDB" id="A0A838A357"/>
<dbReference type="EMBL" id="JACCKD010000003">
    <property type="protein sequence ID" value="MBA0125693.1"/>
    <property type="molecule type" value="Genomic_DNA"/>
</dbReference>
<dbReference type="RefSeq" id="WP_180892551.1">
    <property type="nucleotide sequence ID" value="NZ_JACCKD010000003.1"/>
</dbReference>
<keyword evidence="1" id="KW-0732">Signal</keyword>
<evidence type="ECO:0000313" key="3">
    <source>
        <dbReference type="EMBL" id="MBA0125693.1"/>
    </source>
</evidence>
<evidence type="ECO:0000313" key="4">
    <source>
        <dbReference type="Proteomes" id="UP000582974"/>
    </source>
</evidence>
<comment type="caution">
    <text evidence="3">The sequence shown here is derived from an EMBL/GenBank/DDBJ whole genome shotgun (WGS) entry which is preliminary data.</text>
</comment>
<dbReference type="Gene3D" id="3.10.350.10">
    <property type="entry name" value="LysM domain"/>
    <property type="match status" value="1"/>
</dbReference>
<gene>
    <name evidence="3" type="ORF">H0B56_09095</name>
</gene>
<proteinExistence type="predicted"/>
<keyword evidence="4" id="KW-1185">Reference proteome</keyword>
<protein>
    <recommendedName>
        <fullName evidence="2">LysM domain-containing protein</fullName>
    </recommendedName>
</protein>
<sequence length="84" mass="8561">MCAVVIVLGLALGGLAGAVSHEVPDRTGVVTVSDGESLWDLARQHAPDSDPRAVVERIHRLNELEGGAGVAAGSVLTVPVQAPE</sequence>
<dbReference type="InterPro" id="IPR018392">
    <property type="entry name" value="LysM"/>
</dbReference>
<evidence type="ECO:0000259" key="2">
    <source>
        <dbReference type="Pfam" id="PF01476"/>
    </source>
</evidence>
<dbReference type="InterPro" id="IPR036779">
    <property type="entry name" value="LysM_dom_sf"/>
</dbReference>
<reference evidence="3 4" key="1">
    <citation type="submission" date="2020-07" db="EMBL/GenBank/DDBJ databases">
        <title>Genome of Haloechinothrix sp.</title>
        <authorList>
            <person name="Tang S.-K."/>
            <person name="Yang L."/>
            <person name="Zhu W.-Y."/>
        </authorList>
    </citation>
    <scope>NUCLEOTIDE SEQUENCE [LARGE SCALE GENOMIC DNA]</scope>
    <source>
        <strain evidence="3 4">YIM 98757</strain>
    </source>
</reference>
<dbReference type="Proteomes" id="UP000582974">
    <property type="component" value="Unassembled WGS sequence"/>
</dbReference>
<organism evidence="3 4">
    <name type="scientific">Haloechinothrix aidingensis</name>
    <dbReference type="NCBI Taxonomy" id="2752311"/>
    <lineage>
        <taxon>Bacteria</taxon>
        <taxon>Bacillati</taxon>
        <taxon>Actinomycetota</taxon>
        <taxon>Actinomycetes</taxon>
        <taxon>Pseudonocardiales</taxon>
        <taxon>Pseudonocardiaceae</taxon>
        <taxon>Haloechinothrix</taxon>
    </lineage>
</organism>
<feature type="domain" description="LysM" evidence="2">
    <location>
        <begin position="31"/>
        <end position="79"/>
    </location>
</feature>
<name>A0A838A357_9PSEU</name>
<feature type="signal peptide" evidence="1">
    <location>
        <begin position="1"/>
        <end position="18"/>
    </location>
</feature>
<feature type="chain" id="PRO_5038538019" description="LysM domain-containing protein" evidence="1">
    <location>
        <begin position="19"/>
        <end position="84"/>
    </location>
</feature>
<dbReference type="Pfam" id="PF01476">
    <property type="entry name" value="LysM"/>
    <property type="match status" value="1"/>
</dbReference>
<accession>A0A838A357</accession>